<feature type="transmembrane region" description="Helical" evidence="1">
    <location>
        <begin position="15"/>
        <end position="37"/>
    </location>
</feature>
<proteinExistence type="predicted"/>
<protein>
    <submittedName>
        <fullName evidence="2">Uncharacterized protein</fullName>
    </submittedName>
</protein>
<keyword evidence="3" id="KW-1185">Reference proteome</keyword>
<reference evidence="3" key="1">
    <citation type="submission" date="2013-03" db="EMBL/GenBank/DDBJ databases">
        <title>Genome sequence of Chthonomonas calidirosea, the first sequenced genome from the Armatimonadetes phylum (formally candidate division OP10).</title>
        <authorList>
            <person name="Lee K.C.Y."/>
            <person name="Morgan X.C."/>
            <person name="Dunfield P.F."/>
            <person name="Tamas I."/>
            <person name="Houghton K.M."/>
            <person name="Vyssotski M."/>
            <person name="Ryan J.L.J."/>
            <person name="Lagutin K."/>
            <person name="McDonald I.R."/>
            <person name="Stott M.B."/>
        </authorList>
    </citation>
    <scope>NUCLEOTIDE SEQUENCE [LARGE SCALE GENOMIC DNA]</scope>
    <source>
        <strain evidence="3">DSM 23976 / ICMP 18418 / T49</strain>
    </source>
</reference>
<dbReference type="RefSeq" id="WP_016483748.1">
    <property type="nucleotide sequence ID" value="NC_021487.1"/>
</dbReference>
<dbReference type="Proteomes" id="UP000014227">
    <property type="component" value="Chromosome I"/>
</dbReference>
<gene>
    <name evidence="2" type="ORF">CCALI_02430</name>
</gene>
<evidence type="ECO:0000313" key="2">
    <source>
        <dbReference type="EMBL" id="CCW36234.1"/>
    </source>
</evidence>
<accession>S0EWU2</accession>
<dbReference type="KEGG" id="ccz:CCALI_02430"/>
<keyword evidence="1" id="KW-1133">Transmembrane helix</keyword>
<dbReference type="InParanoid" id="S0EWU2"/>
<evidence type="ECO:0000313" key="3">
    <source>
        <dbReference type="Proteomes" id="UP000014227"/>
    </source>
</evidence>
<keyword evidence="1" id="KW-0812">Transmembrane</keyword>
<sequence>MEEDEWEETPHPQRVTVRILLVIALIAALIGAIRWAINITDANAKQVSGNLLQIEKELAKPSAQGPIVQVYSDR</sequence>
<dbReference type="STRING" id="454171.CP488_01661"/>
<organism evidence="2 3">
    <name type="scientific">Chthonomonas calidirosea (strain DSM 23976 / ICMP 18418 / T49)</name>
    <dbReference type="NCBI Taxonomy" id="1303518"/>
    <lineage>
        <taxon>Bacteria</taxon>
        <taxon>Bacillati</taxon>
        <taxon>Armatimonadota</taxon>
        <taxon>Chthonomonadia</taxon>
        <taxon>Chthonomonadales</taxon>
        <taxon>Chthonomonadaceae</taxon>
        <taxon>Chthonomonas</taxon>
    </lineage>
</organism>
<dbReference type="AlphaFoldDB" id="S0EWU2"/>
<dbReference type="HOGENOM" id="CLU_2681037_0_0_0"/>
<keyword evidence="1" id="KW-0472">Membrane</keyword>
<dbReference type="EMBL" id="HF951689">
    <property type="protein sequence ID" value="CCW36234.1"/>
    <property type="molecule type" value="Genomic_DNA"/>
</dbReference>
<name>S0EWU2_CHTCT</name>
<evidence type="ECO:0000256" key="1">
    <source>
        <dbReference type="SAM" id="Phobius"/>
    </source>
</evidence>
<dbReference type="PATRIC" id="fig|1303518.3.peg.2531"/>